<protein>
    <submittedName>
        <fullName evidence="3">Uncharacterized protein</fullName>
    </submittedName>
</protein>
<keyword evidence="4" id="KW-1185">Reference proteome</keyword>
<feature type="transmembrane region" description="Helical" evidence="2">
    <location>
        <begin position="195"/>
        <end position="215"/>
    </location>
</feature>
<accession>A0A8J7KY91</accession>
<feature type="transmembrane region" description="Helical" evidence="2">
    <location>
        <begin position="164"/>
        <end position="183"/>
    </location>
</feature>
<dbReference type="EMBL" id="JADOUF010000001">
    <property type="protein sequence ID" value="MBG6139007.1"/>
    <property type="molecule type" value="Genomic_DNA"/>
</dbReference>
<dbReference type="RefSeq" id="WP_197005704.1">
    <property type="nucleotide sequence ID" value="NZ_BONS01000011.1"/>
</dbReference>
<dbReference type="AlphaFoldDB" id="A0A8J7KY91"/>
<evidence type="ECO:0000313" key="4">
    <source>
        <dbReference type="Proteomes" id="UP000622552"/>
    </source>
</evidence>
<evidence type="ECO:0000313" key="3">
    <source>
        <dbReference type="EMBL" id="MBG6139007.1"/>
    </source>
</evidence>
<feature type="transmembrane region" description="Helical" evidence="2">
    <location>
        <begin position="61"/>
        <end position="80"/>
    </location>
</feature>
<keyword evidence="2" id="KW-0812">Transmembrane</keyword>
<feature type="compositionally biased region" description="Basic and acidic residues" evidence="1">
    <location>
        <begin position="20"/>
        <end position="35"/>
    </location>
</feature>
<proteinExistence type="predicted"/>
<organism evidence="3 4">
    <name type="scientific">Longispora fulva</name>
    <dbReference type="NCBI Taxonomy" id="619741"/>
    <lineage>
        <taxon>Bacteria</taxon>
        <taxon>Bacillati</taxon>
        <taxon>Actinomycetota</taxon>
        <taxon>Actinomycetes</taxon>
        <taxon>Micromonosporales</taxon>
        <taxon>Micromonosporaceae</taxon>
        <taxon>Longispora</taxon>
    </lineage>
</organism>
<reference evidence="3" key="1">
    <citation type="submission" date="2020-11" db="EMBL/GenBank/DDBJ databases">
        <title>Sequencing the genomes of 1000 actinobacteria strains.</title>
        <authorList>
            <person name="Klenk H.-P."/>
        </authorList>
    </citation>
    <scope>NUCLEOTIDE SEQUENCE</scope>
    <source>
        <strain evidence="3">DSM 45356</strain>
    </source>
</reference>
<sequence length="217" mass="22577">MTGITAGDDAEALAPPAQRMRPESAPEPPEVDHAFWPDSSTTAAPPRRARIKPPKDGRRPALGLPLLVLFALCAAFFAWVSADPIWLALGHGDQGTLTVTECAGSGLAARCEGRFVAAAGFSVEKAALAGAADDEHHTGDQLTARMVSDTSKFAYAGDTTGLHLRWSIGLGLLLLCGAGIAWATGALRLHGRARVTVLALSLGAPLLLLLGNLALTW</sequence>
<comment type="caution">
    <text evidence="3">The sequence shown here is derived from an EMBL/GenBank/DDBJ whole genome shotgun (WGS) entry which is preliminary data.</text>
</comment>
<evidence type="ECO:0000256" key="2">
    <source>
        <dbReference type="SAM" id="Phobius"/>
    </source>
</evidence>
<evidence type="ECO:0000256" key="1">
    <source>
        <dbReference type="SAM" id="MobiDB-lite"/>
    </source>
</evidence>
<name>A0A8J7KY91_9ACTN</name>
<feature type="region of interest" description="Disordered" evidence="1">
    <location>
        <begin position="1"/>
        <end position="56"/>
    </location>
</feature>
<dbReference type="Proteomes" id="UP000622552">
    <property type="component" value="Unassembled WGS sequence"/>
</dbReference>
<gene>
    <name evidence="3" type="ORF">IW245_005201</name>
</gene>
<keyword evidence="2" id="KW-1133">Transmembrane helix</keyword>
<keyword evidence="2" id="KW-0472">Membrane</keyword>